<evidence type="ECO:0000313" key="2">
    <source>
        <dbReference type="EMBL" id="KAH7324300.1"/>
    </source>
</evidence>
<gene>
    <name evidence="2" type="ORF">B0I35DRAFT_475555</name>
</gene>
<protein>
    <recommendedName>
        <fullName evidence="4">Fungal N-terminal domain-containing protein</fullName>
    </recommendedName>
</protein>
<accession>A0A8K0SXI1</accession>
<dbReference type="EMBL" id="JAGPNK010000003">
    <property type="protein sequence ID" value="KAH7324300.1"/>
    <property type="molecule type" value="Genomic_DNA"/>
</dbReference>
<dbReference type="Proteomes" id="UP000813444">
    <property type="component" value="Unassembled WGS sequence"/>
</dbReference>
<feature type="compositionally biased region" description="Acidic residues" evidence="1">
    <location>
        <begin position="366"/>
        <end position="392"/>
    </location>
</feature>
<sequence length="392" mass="44626">MEVVGAVASFIAIGQAIAVIPKFVQFVRDVSDPSKELLELVKELERLQQYHYFTSEAIGAFSNADLANGSLPDVPIPPYIKMIWQDMVDLMHQLEEHLVGYGEGQKLSTTKRIRQMKWLQTPKDTKRLQERCAKITRELEGAMTIYALSVQKAHYEITVSAISSARRSTLSVVDSSEPMLAEAPGINPRNELQAKPCKPDDTSETQTPDRIPTQPVRRNLVRETIRSKCDRRMLSHMPGSQSEITFGELLADIRDREIQHEAARLEDIIRLIQLGQTTSARENLQEIRARKLEAGILEEAETFRVVDLQLQDDMAEPAIESLEEFIEVSRARLAVHPFCEEQNDPIYYQDHRRTCENCRDPNELLCDTESDTDESDIEPEDESENESDDESD</sequence>
<evidence type="ECO:0000313" key="3">
    <source>
        <dbReference type="Proteomes" id="UP000813444"/>
    </source>
</evidence>
<organism evidence="2 3">
    <name type="scientific">Stachybotrys elegans</name>
    <dbReference type="NCBI Taxonomy" id="80388"/>
    <lineage>
        <taxon>Eukaryota</taxon>
        <taxon>Fungi</taxon>
        <taxon>Dikarya</taxon>
        <taxon>Ascomycota</taxon>
        <taxon>Pezizomycotina</taxon>
        <taxon>Sordariomycetes</taxon>
        <taxon>Hypocreomycetidae</taxon>
        <taxon>Hypocreales</taxon>
        <taxon>Stachybotryaceae</taxon>
        <taxon>Stachybotrys</taxon>
    </lineage>
</organism>
<reference evidence="2" key="1">
    <citation type="journal article" date="2021" name="Nat. Commun.">
        <title>Genetic determinants of endophytism in the Arabidopsis root mycobiome.</title>
        <authorList>
            <person name="Mesny F."/>
            <person name="Miyauchi S."/>
            <person name="Thiergart T."/>
            <person name="Pickel B."/>
            <person name="Atanasova L."/>
            <person name="Karlsson M."/>
            <person name="Huettel B."/>
            <person name="Barry K.W."/>
            <person name="Haridas S."/>
            <person name="Chen C."/>
            <person name="Bauer D."/>
            <person name="Andreopoulos W."/>
            <person name="Pangilinan J."/>
            <person name="LaButti K."/>
            <person name="Riley R."/>
            <person name="Lipzen A."/>
            <person name="Clum A."/>
            <person name="Drula E."/>
            <person name="Henrissat B."/>
            <person name="Kohler A."/>
            <person name="Grigoriev I.V."/>
            <person name="Martin F.M."/>
            <person name="Hacquard S."/>
        </authorList>
    </citation>
    <scope>NUCLEOTIDE SEQUENCE</scope>
    <source>
        <strain evidence="2">MPI-CAGE-CH-0235</strain>
    </source>
</reference>
<dbReference type="OrthoDB" id="7464126at2759"/>
<dbReference type="AlphaFoldDB" id="A0A8K0SXI1"/>
<name>A0A8K0SXI1_9HYPO</name>
<feature type="region of interest" description="Disordered" evidence="1">
    <location>
        <begin position="180"/>
        <end position="212"/>
    </location>
</feature>
<evidence type="ECO:0000256" key="1">
    <source>
        <dbReference type="SAM" id="MobiDB-lite"/>
    </source>
</evidence>
<evidence type="ECO:0008006" key="4">
    <source>
        <dbReference type="Google" id="ProtNLM"/>
    </source>
</evidence>
<comment type="caution">
    <text evidence="2">The sequence shown here is derived from an EMBL/GenBank/DDBJ whole genome shotgun (WGS) entry which is preliminary data.</text>
</comment>
<keyword evidence="3" id="KW-1185">Reference proteome</keyword>
<feature type="region of interest" description="Disordered" evidence="1">
    <location>
        <begin position="360"/>
        <end position="392"/>
    </location>
</feature>
<proteinExistence type="predicted"/>